<name>A0A7W9MKG4_9ACTN</name>
<dbReference type="InterPro" id="IPR037523">
    <property type="entry name" value="VOC_core"/>
</dbReference>
<evidence type="ECO:0000313" key="2">
    <source>
        <dbReference type="EMBL" id="MBB5823603.1"/>
    </source>
</evidence>
<comment type="caution">
    <text evidence="2">The sequence shown here is derived from an EMBL/GenBank/DDBJ whole genome shotgun (WGS) entry which is preliminary data.</text>
</comment>
<organism evidence="2 3">
    <name type="scientific">Streptosporangium becharense</name>
    <dbReference type="NCBI Taxonomy" id="1816182"/>
    <lineage>
        <taxon>Bacteria</taxon>
        <taxon>Bacillati</taxon>
        <taxon>Actinomycetota</taxon>
        <taxon>Actinomycetes</taxon>
        <taxon>Streptosporangiales</taxon>
        <taxon>Streptosporangiaceae</taxon>
        <taxon>Streptosporangium</taxon>
    </lineage>
</organism>
<dbReference type="EMBL" id="JACHMP010000001">
    <property type="protein sequence ID" value="MBB5823603.1"/>
    <property type="molecule type" value="Genomic_DNA"/>
</dbReference>
<keyword evidence="3" id="KW-1185">Reference proteome</keyword>
<reference evidence="2 3" key="1">
    <citation type="submission" date="2020-08" db="EMBL/GenBank/DDBJ databases">
        <title>Sequencing the genomes of 1000 actinobacteria strains.</title>
        <authorList>
            <person name="Klenk H.-P."/>
        </authorList>
    </citation>
    <scope>NUCLEOTIDE SEQUENCE [LARGE SCALE GENOMIC DNA]</scope>
    <source>
        <strain evidence="2 3">DSM 46887</strain>
    </source>
</reference>
<dbReference type="PANTHER" id="PTHR33993:SF14">
    <property type="entry name" value="GB|AAF24581.1"/>
    <property type="match status" value="1"/>
</dbReference>
<protein>
    <submittedName>
        <fullName evidence="2">Putative enzyme related to lactoylglutathione lyase</fullName>
    </submittedName>
</protein>
<evidence type="ECO:0000259" key="1">
    <source>
        <dbReference type="PROSITE" id="PS51819"/>
    </source>
</evidence>
<dbReference type="Pfam" id="PF00903">
    <property type="entry name" value="Glyoxalase"/>
    <property type="match status" value="1"/>
</dbReference>
<proteinExistence type="predicted"/>
<gene>
    <name evidence="2" type="ORF">F4562_006665</name>
</gene>
<evidence type="ECO:0000313" key="3">
    <source>
        <dbReference type="Proteomes" id="UP000540685"/>
    </source>
</evidence>
<dbReference type="GO" id="GO:0016829">
    <property type="term" value="F:lyase activity"/>
    <property type="evidence" value="ECO:0007669"/>
    <property type="project" value="UniProtKB-KW"/>
</dbReference>
<accession>A0A7W9MKG4</accession>
<dbReference type="RefSeq" id="WP_184546587.1">
    <property type="nucleotide sequence ID" value="NZ_JACHMP010000001.1"/>
</dbReference>
<dbReference type="PANTHER" id="PTHR33993">
    <property type="entry name" value="GLYOXALASE-RELATED"/>
    <property type="match status" value="1"/>
</dbReference>
<dbReference type="AlphaFoldDB" id="A0A7W9MKG4"/>
<dbReference type="Proteomes" id="UP000540685">
    <property type="component" value="Unassembled WGS sequence"/>
</dbReference>
<dbReference type="Gene3D" id="3.10.180.10">
    <property type="entry name" value="2,3-Dihydroxybiphenyl 1,2-Dioxygenase, domain 1"/>
    <property type="match status" value="1"/>
</dbReference>
<dbReference type="PROSITE" id="PS51819">
    <property type="entry name" value="VOC"/>
    <property type="match status" value="1"/>
</dbReference>
<keyword evidence="2" id="KW-0456">Lyase</keyword>
<dbReference type="InterPro" id="IPR004360">
    <property type="entry name" value="Glyas_Fos-R_dOase_dom"/>
</dbReference>
<dbReference type="InterPro" id="IPR052164">
    <property type="entry name" value="Anthracycline_SecMetBiosynth"/>
</dbReference>
<dbReference type="SUPFAM" id="SSF54593">
    <property type="entry name" value="Glyoxalase/Bleomycin resistance protein/Dihydroxybiphenyl dioxygenase"/>
    <property type="match status" value="1"/>
</dbReference>
<dbReference type="InterPro" id="IPR029068">
    <property type="entry name" value="Glyas_Bleomycin-R_OHBP_Dase"/>
</dbReference>
<feature type="domain" description="VOC" evidence="1">
    <location>
        <begin position="6"/>
        <end position="129"/>
    </location>
</feature>
<sequence length="130" mass="13915">MAVGQRFAFTKLLVGDLEAEAAFYSTALGLVVKHRVSGGEGLDAREEVILCAADHEEPSLVLLHRPHRARPEPGETVLGFVVDDVEQVVRAAEDAGGAVRVAPRAVPQAGVTVAQVEDPEGHLVELLQYR</sequence>